<evidence type="ECO:0000256" key="3">
    <source>
        <dbReference type="ARBA" id="ARBA00022989"/>
    </source>
</evidence>
<feature type="transmembrane region" description="Helical" evidence="5">
    <location>
        <begin position="87"/>
        <end position="105"/>
    </location>
</feature>
<evidence type="ECO:0000256" key="4">
    <source>
        <dbReference type="ARBA" id="ARBA00023136"/>
    </source>
</evidence>
<dbReference type="AlphaFoldDB" id="H8GJG1"/>
<dbReference type="SUPFAM" id="SSF161084">
    <property type="entry name" value="MAPEG domain-like"/>
    <property type="match status" value="1"/>
</dbReference>
<keyword evidence="3 5" id="KW-1133">Transmembrane helix</keyword>
<dbReference type="InterPro" id="IPR023352">
    <property type="entry name" value="MAPEG-like_dom_sf"/>
</dbReference>
<evidence type="ECO:0000313" key="6">
    <source>
        <dbReference type="EMBL" id="EIC30321.1"/>
    </source>
</evidence>
<dbReference type="Pfam" id="PF01124">
    <property type="entry name" value="MAPEG"/>
    <property type="match status" value="1"/>
</dbReference>
<gene>
    <name evidence="6" type="ORF">Metal_2607</name>
</gene>
<feature type="transmembrane region" description="Helical" evidence="5">
    <location>
        <begin position="117"/>
        <end position="135"/>
    </location>
</feature>
<dbReference type="GO" id="GO:0016020">
    <property type="term" value="C:membrane"/>
    <property type="evidence" value="ECO:0007669"/>
    <property type="project" value="UniProtKB-SubCell"/>
</dbReference>
<evidence type="ECO:0000256" key="5">
    <source>
        <dbReference type="SAM" id="Phobius"/>
    </source>
</evidence>
<dbReference type="HOGENOM" id="CLU_129387_1_0_6"/>
<reference evidence="6 7" key="1">
    <citation type="journal article" date="2013" name="Genome Announc.">
        <title>Genome Sequence of the Obligate Gammaproteobacterial Methanotroph Methylomicrobium album Strain BG8.</title>
        <authorList>
            <person name="Kits K.D."/>
            <person name="Kalyuzhnaya M.G."/>
            <person name="Klotz M.G."/>
            <person name="Jetten M.S."/>
            <person name="Op den Camp H.J."/>
            <person name="Vuilleumier S."/>
            <person name="Bringel F."/>
            <person name="Dispirito A.A."/>
            <person name="Murrell J.C."/>
            <person name="Bruce D."/>
            <person name="Cheng J.F."/>
            <person name="Copeland A."/>
            <person name="Goodwin L."/>
            <person name="Hauser L."/>
            <person name="Lajus A."/>
            <person name="Land M.L."/>
            <person name="Lapidus A."/>
            <person name="Lucas S."/>
            <person name="Medigue C."/>
            <person name="Pitluck S."/>
            <person name="Woyke T."/>
            <person name="Zeytun A."/>
            <person name="Stein L.Y."/>
        </authorList>
    </citation>
    <scope>NUCLEOTIDE SEQUENCE [LARGE SCALE GENOMIC DNA]</scope>
    <source>
        <strain evidence="6 7">BG8</strain>
    </source>
</reference>
<proteinExistence type="predicted"/>
<feature type="transmembrane region" description="Helical" evidence="5">
    <location>
        <begin position="6"/>
        <end position="25"/>
    </location>
</feature>
<evidence type="ECO:0000256" key="1">
    <source>
        <dbReference type="ARBA" id="ARBA00004370"/>
    </source>
</evidence>
<dbReference type="Proteomes" id="UP000005090">
    <property type="component" value="Chromosome"/>
</dbReference>
<dbReference type="RefSeq" id="WP_005372885.1">
    <property type="nucleotide sequence ID" value="NZ_CM001475.1"/>
</dbReference>
<dbReference type="eggNOG" id="COG5331">
    <property type="taxonomic scope" value="Bacteria"/>
</dbReference>
<feature type="transmembrane region" description="Helical" evidence="5">
    <location>
        <begin position="64"/>
        <end position="81"/>
    </location>
</feature>
<evidence type="ECO:0000256" key="2">
    <source>
        <dbReference type="ARBA" id="ARBA00022692"/>
    </source>
</evidence>
<keyword evidence="4 5" id="KW-0472">Membrane</keyword>
<name>H8GJG1_METAL</name>
<sequence length="140" mass="15977">MNQDLILIPLFAMFLLTLGVGLWMLKLRFKAVKEDNLNPGYFLLNKGAKLPDYLAKVSNHYTNLFELPVLFYVVCLVLYAGHKVDGLYITFAWAFVGARYVHAYIHTTNNILKLRRLAFLVGTLVLSCIWVRLLVQVVSA</sequence>
<evidence type="ECO:0008006" key="8">
    <source>
        <dbReference type="Google" id="ProtNLM"/>
    </source>
</evidence>
<protein>
    <recommendedName>
        <fullName evidence="8">MAPEG family</fullName>
    </recommendedName>
</protein>
<keyword evidence="7" id="KW-1185">Reference proteome</keyword>
<dbReference type="EMBL" id="CM001475">
    <property type="protein sequence ID" value="EIC30321.1"/>
    <property type="molecule type" value="Genomic_DNA"/>
</dbReference>
<dbReference type="STRING" id="686340.Metal_2607"/>
<accession>H8GJG1</accession>
<dbReference type="InterPro" id="IPR001129">
    <property type="entry name" value="Membr-assoc_MAPEG"/>
</dbReference>
<dbReference type="Gene3D" id="1.20.120.550">
    <property type="entry name" value="Membrane associated eicosanoid/glutathione metabolism-like domain"/>
    <property type="match status" value="1"/>
</dbReference>
<comment type="subcellular location">
    <subcellularLocation>
        <location evidence="1">Membrane</location>
    </subcellularLocation>
</comment>
<organism evidence="6 7">
    <name type="scientific">Methylomicrobium album BG8</name>
    <dbReference type="NCBI Taxonomy" id="686340"/>
    <lineage>
        <taxon>Bacteria</taxon>
        <taxon>Pseudomonadati</taxon>
        <taxon>Pseudomonadota</taxon>
        <taxon>Gammaproteobacteria</taxon>
        <taxon>Methylococcales</taxon>
        <taxon>Methylococcaceae</taxon>
        <taxon>Methylomicrobium</taxon>
    </lineage>
</organism>
<evidence type="ECO:0000313" key="7">
    <source>
        <dbReference type="Proteomes" id="UP000005090"/>
    </source>
</evidence>
<keyword evidence="2 5" id="KW-0812">Transmembrane</keyword>